<evidence type="ECO:0000256" key="3">
    <source>
        <dbReference type="ARBA" id="ARBA00023098"/>
    </source>
</evidence>
<accession>A0A8J2RN78</accession>
<dbReference type="PANTHER" id="PTHR11011:SF116">
    <property type="entry name" value="FATTY ACYL-COA REDUCTASE CG5065-RELATED"/>
    <property type="match status" value="1"/>
</dbReference>
<reference evidence="7" key="1">
    <citation type="submission" date="2021-11" db="EMBL/GenBank/DDBJ databases">
        <authorList>
            <person name="Schell T."/>
        </authorList>
    </citation>
    <scope>NUCLEOTIDE SEQUENCE</scope>
    <source>
        <strain evidence="7">M5</strain>
    </source>
</reference>
<evidence type="ECO:0000256" key="1">
    <source>
        <dbReference type="ARBA" id="ARBA00005928"/>
    </source>
</evidence>
<dbReference type="GO" id="GO:0035336">
    <property type="term" value="P:long-chain fatty-acyl-CoA metabolic process"/>
    <property type="evidence" value="ECO:0007669"/>
    <property type="project" value="TreeGrafter"/>
</dbReference>
<organism evidence="7 8">
    <name type="scientific">Daphnia galeata</name>
    <dbReference type="NCBI Taxonomy" id="27404"/>
    <lineage>
        <taxon>Eukaryota</taxon>
        <taxon>Metazoa</taxon>
        <taxon>Ecdysozoa</taxon>
        <taxon>Arthropoda</taxon>
        <taxon>Crustacea</taxon>
        <taxon>Branchiopoda</taxon>
        <taxon>Diplostraca</taxon>
        <taxon>Cladocera</taxon>
        <taxon>Anomopoda</taxon>
        <taxon>Daphniidae</taxon>
        <taxon>Daphnia</taxon>
    </lineage>
</organism>
<dbReference type="EMBL" id="CAKKLH010000201">
    <property type="protein sequence ID" value="CAH0105760.1"/>
    <property type="molecule type" value="Genomic_DNA"/>
</dbReference>
<dbReference type="FunFam" id="3.40.50.720:FF:000370">
    <property type="entry name" value="Fatty acyl-CoA reductase"/>
    <property type="match status" value="1"/>
</dbReference>
<evidence type="ECO:0000313" key="7">
    <source>
        <dbReference type="EMBL" id="CAH0105760.1"/>
    </source>
</evidence>
<feature type="domain" description="Fatty acyl-CoA reductase C-terminal" evidence="5">
    <location>
        <begin position="364"/>
        <end position="456"/>
    </location>
</feature>
<dbReference type="InterPro" id="IPR013120">
    <property type="entry name" value="FAR_NAD-bd"/>
</dbReference>
<comment type="catalytic activity">
    <reaction evidence="4">
        <text>a long-chain fatty acyl-CoA + 2 NADPH + 2 H(+) = a long-chain primary fatty alcohol + 2 NADP(+) + CoA</text>
        <dbReference type="Rhea" id="RHEA:52716"/>
        <dbReference type="ChEBI" id="CHEBI:15378"/>
        <dbReference type="ChEBI" id="CHEBI:57287"/>
        <dbReference type="ChEBI" id="CHEBI:57783"/>
        <dbReference type="ChEBI" id="CHEBI:58349"/>
        <dbReference type="ChEBI" id="CHEBI:77396"/>
        <dbReference type="ChEBI" id="CHEBI:83139"/>
        <dbReference type="EC" id="1.2.1.84"/>
    </reaction>
</comment>
<dbReference type="CDD" id="cd09071">
    <property type="entry name" value="FAR_C"/>
    <property type="match status" value="1"/>
</dbReference>
<keyword evidence="2 4" id="KW-0444">Lipid biosynthesis</keyword>
<sequence>MSENTNMEQLSIPEFYKGRSVFITGATGFMGKVLVEKLLRSCPEIEKVYLLMRPSKGQSVECRLKDLINNQIFDVVRKQQSNAMTKIVAVTGDVTLPGYGLSASDLNLLIENVSIVFNSAATIKFNEELKDAIEMNVKGPMQLLEICRQMKRLEAFVHVSTAFNNLDREEMKEQVYHSKVDPVKLIQLLDCLDDNVVKKIAPQLLGNCPNTYTYTKALAEQLLEEQCGTVPLAIVRPSIVTAALKEPVPGWVDNYNGATGTIAAVGKGFFRVMKINADLVADIIPVDYPINLMIAVAWHLATRRPREVPVYSCTTGHRNPLTWGGLKRWTLQSWMKYPATDMMWYPSALYTINDFWYKTTEAFFHTIPAYLFDFFYSVTGKRARWVKMYAKATIAFSSLEFFTTHQWKFISNNPIRLMEEMSTQDKKTFYFDVREIEWKSYFDVFIQGARRFVLKEDPSTLPLARRNLNRLYMAKMFLRLLFFFGLFTVLWRSFRPFLLPVICLETAVFLLTEFLSVDEPLKSISILNLFKSDFDGNKLITKSQIFYPGSDFYCMLIIVS</sequence>
<dbReference type="GO" id="GO:0102965">
    <property type="term" value="F:alcohol-forming long-chain fatty acyl-CoA reductase activity"/>
    <property type="evidence" value="ECO:0007669"/>
    <property type="project" value="UniProtKB-EC"/>
</dbReference>
<dbReference type="GO" id="GO:0080019">
    <property type="term" value="F:alcohol-forming very long-chain fatty acyl-CoA reductase activity"/>
    <property type="evidence" value="ECO:0007669"/>
    <property type="project" value="InterPro"/>
</dbReference>
<dbReference type="AlphaFoldDB" id="A0A8J2RN78"/>
<dbReference type="Gene3D" id="3.40.50.720">
    <property type="entry name" value="NAD(P)-binding Rossmann-like Domain"/>
    <property type="match status" value="1"/>
</dbReference>
<dbReference type="SUPFAM" id="SSF51735">
    <property type="entry name" value="NAD(P)-binding Rossmann-fold domains"/>
    <property type="match status" value="1"/>
</dbReference>
<dbReference type="InterPro" id="IPR026055">
    <property type="entry name" value="FAR"/>
</dbReference>
<dbReference type="CDD" id="cd05236">
    <property type="entry name" value="FAR-N_SDR_e"/>
    <property type="match status" value="1"/>
</dbReference>
<keyword evidence="4" id="KW-0521">NADP</keyword>
<dbReference type="Pfam" id="PF07993">
    <property type="entry name" value="NAD_binding_4"/>
    <property type="match status" value="1"/>
</dbReference>
<keyword evidence="3 4" id="KW-0443">Lipid metabolism</keyword>
<dbReference type="OrthoDB" id="429813at2759"/>
<comment type="function">
    <text evidence="4">Catalyzes the reduction of fatty acyl-CoA to fatty alcohols.</text>
</comment>
<gene>
    <name evidence="7" type="ORF">DGAL_LOCUS8831</name>
</gene>
<dbReference type="InterPro" id="IPR036291">
    <property type="entry name" value="NAD(P)-bd_dom_sf"/>
</dbReference>
<dbReference type="GO" id="GO:0005777">
    <property type="term" value="C:peroxisome"/>
    <property type="evidence" value="ECO:0007669"/>
    <property type="project" value="TreeGrafter"/>
</dbReference>
<evidence type="ECO:0000256" key="4">
    <source>
        <dbReference type="RuleBase" id="RU363097"/>
    </source>
</evidence>
<dbReference type="EC" id="1.2.1.84" evidence="4"/>
<dbReference type="InterPro" id="IPR033640">
    <property type="entry name" value="FAR_C"/>
</dbReference>
<protein>
    <recommendedName>
        <fullName evidence="4">Fatty acyl-CoA reductase</fullName>
        <ecNumber evidence="4">1.2.1.84</ecNumber>
    </recommendedName>
</protein>
<dbReference type="Pfam" id="PF03015">
    <property type="entry name" value="Sterile"/>
    <property type="match status" value="1"/>
</dbReference>
<evidence type="ECO:0000259" key="5">
    <source>
        <dbReference type="Pfam" id="PF03015"/>
    </source>
</evidence>
<proteinExistence type="inferred from homology"/>
<evidence type="ECO:0000256" key="2">
    <source>
        <dbReference type="ARBA" id="ARBA00022516"/>
    </source>
</evidence>
<evidence type="ECO:0000313" key="8">
    <source>
        <dbReference type="Proteomes" id="UP000789390"/>
    </source>
</evidence>
<feature type="domain" description="Thioester reductase (TE)" evidence="6">
    <location>
        <begin position="23"/>
        <end position="293"/>
    </location>
</feature>
<evidence type="ECO:0000259" key="6">
    <source>
        <dbReference type="Pfam" id="PF07993"/>
    </source>
</evidence>
<keyword evidence="4" id="KW-0560">Oxidoreductase</keyword>
<dbReference type="Proteomes" id="UP000789390">
    <property type="component" value="Unassembled WGS sequence"/>
</dbReference>
<dbReference type="PANTHER" id="PTHR11011">
    <property type="entry name" value="MALE STERILITY PROTEIN 2-RELATED"/>
    <property type="match status" value="1"/>
</dbReference>
<keyword evidence="8" id="KW-1185">Reference proteome</keyword>
<comment type="caution">
    <text evidence="7">The sequence shown here is derived from an EMBL/GenBank/DDBJ whole genome shotgun (WGS) entry which is preliminary data.</text>
</comment>
<name>A0A8J2RN78_9CRUS</name>
<comment type="similarity">
    <text evidence="1 4">Belongs to the fatty acyl-CoA reductase family.</text>
</comment>